<accession>A0A6N2WET2</accession>
<dbReference type="AlphaFoldDB" id="A0A6N2WET2"/>
<sequence length="50" mass="5814">MQMKKRVSEKVKKVVIKLVRETASVEANTVCAGIYYQPKENESVKQLRKF</sequence>
<name>A0A6N2WET2_9FIRM</name>
<reference evidence="1" key="1">
    <citation type="submission" date="2019-11" db="EMBL/GenBank/DDBJ databases">
        <authorList>
            <person name="Feng L."/>
        </authorList>
    </citation>
    <scope>NUCLEOTIDE SEQUENCE</scope>
    <source>
        <strain evidence="1">CnexileLFYP112</strain>
    </source>
</reference>
<evidence type="ECO:0008006" key="2">
    <source>
        <dbReference type="Google" id="ProtNLM"/>
    </source>
</evidence>
<organism evidence="1">
    <name type="scientific">[Clostridium] nexile</name>
    <dbReference type="NCBI Taxonomy" id="29361"/>
    <lineage>
        <taxon>Bacteria</taxon>
        <taxon>Bacillati</taxon>
        <taxon>Bacillota</taxon>
        <taxon>Clostridia</taxon>
        <taxon>Lachnospirales</taxon>
        <taxon>Lachnospiraceae</taxon>
        <taxon>Tyzzerella</taxon>
    </lineage>
</organism>
<evidence type="ECO:0000313" key="1">
    <source>
        <dbReference type="EMBL" id="VYT39482.1"/>
    </source>
</evidence>
<gene>
    <name evidence="1" type="ORF">CNLFYP112_00855</name>
</gene>
<dbReference type="InterPro" id="IPR009229">
    <property type="entry name" value="AgrD"/>
</dbReference>
<proteinExistence type="predicted"/>
<dbReference type="NCBIfam" id="TIGR04223">
    <property type="entry name" value="quorum_AgrD"/>
    <property type="match status" value="1"/>
</dbReference>
<dbReference type="EMBL" id="CACRTG010000046">
    <property type="protein sequence ID" value="VYT39482.1"/>
    <property type="molecule type" value="Genomic_DNA"/>
</dbReference>
<protein>
    <recommendedName>
        <fullName evidence="2">Cyclic lactone autoinducer peptide</fullName>
    </recommendedName>
</protein>